<dbReference type="InterPro" id="IPR036249">
    <property type="entry name" value="Thioredoxin-like_sf"/>
</dbReference>
<feature type="region of interest" description="Disordered" evidence="1">
    <location>
        <begin position="92"/>
        <end position="114"/>
    </location>
</feature>
<dbReference type="InterPro" id="IPR013766">
    <property type="entry name" value="Thioredoxin_domain"/>
</dbReference>
<organism evidence="3 4">
    <name type="scientific">Halococcoides cellulosivorans</name>
    <dbReference type="NCBI Taxonomy" id="1679096"/>
    <lineage>
        <taxon>Archaea</taxon>
        <taxon>Methanobacteriati</taxon>
        <taxon>Methanobacteriota</taxon>
        <taxon>Stenosarchaea group</taxon>
        <taxon>Halobacteria</taxon>
        <taxon>Halobacteriales</taxon>
        <taxon>Haloarculaceae</taxon>
        <taxon>Halococcoides</taxon>
    </lineage>
</organism>
<proteinExistence type="predicted"/>
<accession>A0A2R4WZN1</accession>
<dbReference type="AlphaFoldDB" id="A0A2R4WZN1"/>
<evidence type="ECO:0000259" key="2">
    <source>
        <dbReference type="PROSITE" id="PS51352"/>
    </source>
</evidence>
<dbReference type="SUPFAM" id="SSF52833">
    <property type="entry name" value="Thioredoxin-like"/>
    <property type="match status" value="1"/>
</dbReference>
<dbReference type="Proteomes" id="UP000244727">
    <property type="component" value="Chromosome"/>
</dbReference>
<protein>
    <submittedName>
        <fullName evidence="3">Thioredoxin</fullName>
    </submittedName>
</protein>
<dbReference type="Gene3D" id="3.40.30.10">
    <property type="entry name" value="Glutaredoxin"/>
    <property type="match status" value="1"/>
</dbReference>
<keyword evidence="4" id="KW-1185">Reference proteome</keyword>
<reference evidence="3 4" key="1">
    <citation type="submission" date="2018-04" db="EMBL/GenBank/DDBJ databases">
        <title>Halococcoides cellulosivorans gen. nov., sp. nov., an extremely halophilic cellulose-utilizing haloarchaeon from hypersaline lakes.</title>
        <authorList>
            <person name="Sorokin D.Y."/>
            <person name="Toshchakov S.V."/>
            <person name="Samarov N.I."/>
            <person name="Korzhenkov A."/>
            <person name="Kublanov I.V."/>
        </authorList>
    </citation>
    <scope>NUCLEOTIDE SEQUENCE [LARGE SCALE GENOMIC DNA]</scope>
    <source>
        <strain evidence="3 4">HArcel1</strain>
    </source>
</reference>
<evidence type="ECO:0000256" key="1">
    <source>
        <dbReference type="SAM" id="MobiDB-lite"/>
    </source>
</evidence>
<evidence type="ECO:0000313" key="3">
    <source>
        <dbReference type="EMBL" id="AWB27006.1"/>
    </source>
</evidence>
<dbReference type="RefSeq" id="WP_108381375.1">
    <property type="nucleotide sequence ID" value="NZ_CP028858.1"/>
</dbReference>
<dbReference type="EMBL" id="CP028858">
    <property type="protein sequence ID" value="AWB27006.1"/>
    <property type="molecule type" value="Genomic_DNA"/>
</dbReference>
<dbReference type="PROSITE" id="PS51352">
    <property type="entry name" value="THIOREDOXIN_2"/>
    <property type="match status" value="1"/>
</dbReference>
<feature type="compositionally biased region" description="Basic and acidic residues" evidence="1">
    <location>
        <begin position="97"/>
        <end position="112"/>
    </location>
</feature>
<dbReference type="KEGG" id="harc:HARCEL1_04420"/>
<evidence type="ECO:0000313" key="4">
    <source>
        <dbReference type="Proteomes" id="UP000244727"/>
    </source>
</evidence>
<feature type="domain" description="Thioredoxin" evidence="2">
    <location>
        <begin position="1"/>
        <end position="128"/>
    </location>
</feature>
<dbReference type="GeneID" id="36511725"/>
<name>A0A2R4WZN1_9EURY</name>
<gene>
    <name evidence="3" type="ORF">HARCEL1_04420</name>
</gene>
<sequence length="128" mass="13810">MTLDSMTPDGEPSADAVATLSEIDDSVAIRVWGGDWCPDCRDRLPAFAAALAAAGIDDQRVHVYPVEKRDGEKVGPRVERDEIVSIPTVVVESGADPTDRDGSGTERARYVEDEGEPIATWLADRLAE</sequence>